<dbReference type="SUPFAM" id="SSF47413">
    <property type="entry name" value="lambda repressor-like DNA-binding domains"/>
    <property type="match status" value="1"/>
</dbReference>
<sequence length="92" mass="10894">MDKRFIPLSQIEQIKKRQYVLEQIQLNPDWPIHVIAKFIRIELHLTLHEMSKITKISLQTLQKLERSDANPTLETMLKFLTPFGLKLTVVKK</sequence>
<dbReference type="SMART" id="SM00530">
    <property type="entry name" value="HTH_XRE"/>
    <property type="match status" value="1"/>
</dbReference>
<evidence type="ECO:0000313" key="2">
    <source>
        <dbReference type="EMBL" id="SJX22988.1"/>
    </source>
</evidence>
<dbReference type="InterPro" id="IPR001387">
    <property type="entry name" value="Cro/C1-type_HTH"/>
</dbReference>
<evidence type="ECO:0000259" key="1">
    <source>
        <dbReference type="PROSITE" id="PS50943"/>
    </source>
</evidence>
<dbReference type="GO" id="GO:0003677">
    <property type="term" value="F:DNA binding"/>
    <property type="evidence" value="ECO:0007669"/>
    <property type="project" value="InterPro"/>
</dbReference>
<protein>
    <submittedName>
        <fullName evidence="2">Helix-turn-helix</fullName>
    </submittedName>
</protein>
<reference evidence="2 3" key="1">
    <citation type="submission" date="2017-02" db="EMBL/GenBank/DDBJ databases">
        <authorList>
            <person name="Peterson S.W."/>
        </authorList>
    </citation>
    <scope>NUCLEOTIDE SEQUENCE [LARGE SCALE GENOMIC DNA]</scope>
    <source>
        <strain evidence="2">C6</strain>
    </source>
</reference>
<dbReference type="Gene3D" id="1.10.260.40">
    <property type="entry name" value="lambda repressor-like DNA-binding domains"/>
    <property type="match status" value="1"/>
</dbReference>
<dbReference type="RefSeq" id="WP_087013822.1">
    <property type="nucleotide sequence ID" value="NZ_FUUY01000009.1"/>
</dbReference>
<gene>
    <name evidence="2" type="ORF">ACNJC6_02641</name>
</gene>
<dbReference type="PROSITE" id="PS50943">
    <property type="entry name" value="HTH_CROC1"/>
    <property type="match status" value="1"/>
</dbReference>
<feature type="domain" description="HTH cro/C1-type" evidence="1">
    <location>
        <begin position="37"/>
        <end position="90"/>
    </location>
</feature>
<dbReference type="AlphaFoldDB" id="A0A1R7QFD2"/>
<evidence type="ECO:0000313" key="3">
    <source>
        <dbReference type="Proteomes" id="UP000196240"/>
    </source>
</evidence>
<dbReference type="InterPro" id="IPR010982">
    <property type="entry name" value="Lambda_DNA-bd_dom_sf"/>
</dbReference>
<dbReference type="CDD" id="cd00093">
    <property type="entry name" value="HTH_XRE"/>
    <property type="match status" value="1"/>
</dbReference>
<dbReference type="Pfam" id="PF01381">
    <property type="entry name" value="HTH_3"/>
    <property type="match status" value="1"/>
</dbReference>
<name>A0A1R7QFD2_ACIJO</name>
<accession>A0A1R7QFD2</accession>
<dbReference type="Proteomes" id="UP000196240">
    <property type="component" value="Unassembled WGS sequence"/>
</dbReference>
<proteinExistence type="predicted"/>
<organism evidence="2 3">
    <name type="scientific">Acinetobacter johnsonii</name>
    <dbReference type="NCBI Taxonomy" id="40214"/>
    <lineage>
        <taxon>Bacteria</taxon>
        <taxon>Pseudomonadati</taxon>
        <taxon>Pseudomonadota</taxon>
        <taxon>Gammaproteobacteria</taxon>
        <taxon>Moraxellales</taxon>
        <taxon>Moraxellaceae</taxon>
        <taxon>Acinetobacter</taxon>
    </lineage>
</organism>
<dbReference type="EMBL" id="FUUY01000009">
    <property type="protein sequence ID" value="SJX22988.1"/>
    <property type="molecule type" value="Genomic_DNA"/>
</dbReference>